<comment type="subcellular location">
    <subcellularLocation>
        <location evidence="2">Cytoplasmic vesicle</location>
    </subcellularLocation>
    <subcellularLocation>
        <location evidence="1">Early endosome</location>
    </subcellularLocation>
    <subcellularLocation>
        <location evidence="3">Late endosome</location>
    </subcellularLocation>
</comment>
<dbReference type="GO" id="GO:0006886">
    <property type="term" value="P:intracellular protein transport"/>
    <property type="evidence" value="ECO:0007669"/>
    <property type="project" value="TreeGrafter"/>
</dbReference>
<organism evidence="6">
    <name type="scientific">Anisakis simplex</name>
    <name type="common">Herring worm</name>
    <dbReference type="NCBI Taxonomy" id="6269"/>
    <lineage>
        <taxon>Eukaryota</taxon>
        <taxon>Metazoa</taxon>
        <taxon>Ecdysozoa</taxon>
        <taxon>Nematoda</taxon>
        <taxon>Chromadorea</taxon>
        <taxon>Rhabditida</taxon>
        <taxon>Spirurina</taxon>
        <taxon>Ascaridomorpha</taxon>
        <taxon>Ascaridoidea</taxon>
        <taxon>Anisakidae</taxon>
        <taxon>Anisakis</taxon>
        <taxon>Anisakis simplex complex</taxon>
    </lineage>
</organism>
<proteinExistence type="predicted"/>
<evidence type="ECO:0000256" key="3">
    <source>
        <dbReference type="ARBA" id="ARBA00004603"/>
    </source>
</evidence>
<keyword evidence="5" id="KW-0968">Cytoplasmic vesicle</keyword>
<name>A0A0M3J6G6_ANISI</name>
<dbReference type="AlphaFoldDB" id="A0A0M3J6G6"/>
<dbReference type="InterPro" id="IPR040057">
    <property type="entry name" value="Spe-39"/>
</dbReference>
<evidence type="ECO:0000256" key="4">
    <source>
        <dbReference type="ARBA" id="ARBA00022753"/>
    </source>
</evidence>
<reference evidence="6" key="1">
    <citation type="submission" date="2017-02" db="UniProtKB">
        <authorList>
            <consortium name="WormBaseParasite"/>
        </authorList>
    </citation>
    <scope>IDENTIFICATION</scope>
</reference>
<accession>A0A0M3J6G6</accession>
<dbReference type="PANTHER" id="PTHR13364">
    <property type="entry name" value="DEFECTIVE SPERMATOGENESIS PROTEIN 39"/>
    <property type="match status" value="1"/>
</dbReference>
<dbReference type="GO" id="GO:0007034">
    <property type="term" value="P:vacuolar transport"/>
    <property type="evidence" value="ECO:0007669"/>
    <property type="project" value="TreeGrafter"/>
</dbReference>
<dbReference type="GO" id="GO:0005769">
    <property type="term" value="C:early endosome"/>
    <property type="evidence" value="ECO:0007669"/>
    <property type="project" value="UniProtKB-SubCell"/>
</dbReference>
<dbReference type="WBParaSite" id="ASIM_0000315201-mRNA-1">
    <property type="protein sequence ID" value="ASIM_0000315201-mRNA-1"/>
    <property type="gene ID" value="ASIM_0000315201"/>
</dbReference>
<protein>
    <submittedName>
        <fullName evidence="6">Spermatogenesis-defective protein 39 (inferred by orthology to a C. elegans protein)</fullName>
    </submittedName>
</protein>
<keyword evidence="4" id="KW-0967">Endosome</keyword>
<dbReference type="GO" id="GO:0005770">
    <property type="term" value="C:late endosome"/>
    <property type="evidence" value="ECO:0007669"/>
    <property type="project" value="UniProtKB-SubCell"/>
</dbReference>
<dbReference type="PANTHER" id="PTHR13364:SF6">
    <property type="entry name" value="SPERMATOGENESIS-DEFECTIVE PROTEIN 39 HOMOLOG"/>
    <property type="match status" value="1"/>
</dbReference>
<evidence type="ECO:0000256" key="5">
    <source>
        <dbReference type="ARBA" id="ARBA00023329"/>
    </source>
</evidence>
<evidence type="ECO:0000256" key="2">
    <source>
        <dbReference type="ARBA" id="ARBA00004541"/>
    </source>
</evidence>
<sequence>LISRQQFRFKVNLLMITESFKGRGLFEMGRVLSGKSAASVVSEGSVGSFSNESATTQLDYLRLKSEHRKLQNHLEHVRHERFRAADPLLTIRRLLTGEAITMDLYRSKREKLELLDEALRSFDGNAITVILFLRRSLSESLFREILLEKSVAADHYVAYLKEVEDFDQLATTLLYVHSMLFCQIECERAEVFID</sequence>
<evidence type="ECO:0000313" key="6">
    <source>
        <dbReference type="WBParaSite" id="ASIM_0000315201-mRNA-1"/>
    </source>
</evidence>
<evidence type="ECO:0000256" key="1">
    <source>
        <dbReference type="ARBA" id="ARBA00004412"/>
    </source>
</evidence>